<organism evidence="4 5">
    <name type="scientific">Roseateles depolymerans</name>
    <dbReference type="NCBI Taxonomy" id="76731"/>
    <lineage>
        <taxon>Bacteria</taxon>
        <taxon>Pseudomonadati</taxon>
        <taxon>Pseudomonadota</taxon>
        <taxon>Betaproteobacteria</taxon>
        <taxon>Burkholderiales</taxon>
        <taxon>Sphaerotilaceae</taxon>
        <taxon>Roseateles</taxon>
    </lineage>
</organism>
<proteinExistence type="predicted"/>
<evidence type="ECO:0000256" key="1">
    <source>
        <dbReference type="ARBA" id="ARBA00022679"/>
    </source>
</evidence>
<dbReference type="PANTHER" id="PTHR31544">
    <property type="entry name" value="AIG2-LIKE PROTEIN D"/>
    <property type="match status" value="1"/>
</dbReference>
<protein>
    <recommendedName>
        <fullName evidence="2">Putative gamma-glutamylcyclotransferase</fullName>
    </recommendedName>
</protein>
<gene>
    <name evidence="4" type="ORF">DI603_09110</name>
</gene>
<dbReference type="Gene3D" id="3.10.490.10">
    <property type="entry name" value="Gamma-glutamyl cyclotransferase-like"/>
    <property type="match status" value="1"/>
</dbReference>
<dbReference type="Proteomes" id="UP000249633">
    <property type="component" value="Unassembled WGS sequence"/>
</dbReference>
<dbReference type="InterPro" id="IPR045038">
    <property type="entry name" value="AIG2-like"/>
</dbReference>
<feature type="domain" description="Gamma-glutamylcyclotransferase AIG2-like" evidence="3">
    <location>
        <begin position="5"/>
        <end position="116"/>
    </location>
</feature>
<dbReference type="AlphaFoldDB" id="A0A2W5FPA6"/>
<evidence type="ECO:0000259" key="3">
    <source>
        <dbReference type="Pfam" id="PF06094"/>
    </source>
</evidence>
<dbReference type="InterPro" id="IPR036568">
    <property type="entry name" value="GGCT-like_sf"/>
</dbReference>
<reference evidence="4 5" key="1">
    <citation type="submission" date="2017-08" db="EMBL/GenBank/DDBJ databases">
        <title>Infants hospitalized years apart are colonized by the same room-sourced microbial strains.</title>
        <authorList>
            <person name="Brooks B."/>
            <person name="Olm M.R."/>
            <person name="Firek B.A."/>
            <person name="Baker R."/>
            <person name="Thomas B.C."/>
            <person name="Morowitz M.J."/>
            <person name="Banfield J.F."/>
        </authorList>
    </citation>
    <scope>NUCLEOTIDE SEQUENCE [LARGE SCALE GENOMIC DNA]</scope>
    <source>
        <strain evidence="4">S2_012_000_R2_81</strain>
    </source>
</reference>
<dbReference type="EMBL" id="QFOD01000007">
    <property type="protein sequence ID" value="PZP32832.1"/>
    <property type="molecule type" value="Genomic_DNA"/>
</dbReference>
<dbReference type="CDD" id="cd06661">
    <property type="entry name" value="GGCT_like"/>
    <property type="match status" value="1"/>
</dbReference>
<dbReference type="InterPro" id="IPR009288">
    <property type="entry name" value="AIG2-like_dom"/>
</dbReference>
<keyword evidence="1 4" id="KW-0808">Transferase</keyword>
<dbReference type="PANTHER" id="PTHR31544:SF2">
    <property type="entry name" value="AIG2-LIKE PROTEIN D"/>
    <property type="match status" value="1"/>
</dbReference>
<evidence type="ECO:0000313" key="4">
    <source>
        <dbReference type="EMBL" id="PZP32832.1"/>
    </source>
</evidence>
<sequence>MAGHCFTYGSLMWADIMERVTGRALAGEPAVLADHARHPVRGQDYPGLRPAPGREVPGRLYRDLGAAEWQRLDAFEGPDYERVQVSLTLADGRPETAWVYRFKAEQAAQLEVGDWDPQAFEQGGRVRFIARYVGFDQVEAVSGS</sequence>
<evidence type="ECO:0000256" key="2">
    <source>
        <dbReference type="ARBA" id="ARBA00030602"/>
    </source>
</evidence>
<dbReference type="Pfam" id="PF06094">
    <property type="entry name" value="GGACT"/>
    <property type="match status" value="1"/>
</dbReference>
<dbReference type="SUPFAM" id="SSF110857">
    <property type="entry name" value="Gamma-glutamyl cyclotransferase-like"/>
    <property type="match status" value="1"/>
</dbReference>
<dbReference type="InterPro" id="IPR013024">
    <property type="entry name" value="GGCT-like"/>
</dbReference>
<evidence type="ECO:0000313" key="5">
    <source>
        <dbReference type="Proteomes" id="UP000249633"/>
    </source>
</evidence>
<comment type="caution">
    <text evidence="4">The sequence shown here is derived from an EMBL/GenBank/DDBJ whole genome shotgun (WGS) entry which is preliminary data.</text>
</comment>
<name>A0A2W5FPA6_9BURK</name>
<accession>A0A2W5FPA6</accession>
<dbReference type="GO" id="GO:0016740">
    <property type="term" value="F:transferase activity"/>
    <property type="evidence" value="ECO:0007669"/>
    <property type="project" value="UniProtKB-KW"/>
</dbReference>